<feature type="region of interest" description="Disordered" evidence="11">
    <location>
        <begin position="105"/>
        <end position="137"/>
    </location>
</feature>
<comment type="similarity">
    <text evidence="2">Belongs to the ERT1/acuK family.</text>
</comment>
<dbReference type="GO" id="GO:0000981">
    <property type="term" value="F:DNA-binding transcription factor activity, RNA polymerase II-specific"/>
    <property type="evidence" value="ECO:0007669"/>
    <property type="project" value="InterPro"/>
</dbReference>
<keyword evidence="9" id="KW-0539">Nucleus</keyword>
<evidence type="ECO:0000256" key="9">
    <source>
        <dbReference type="ARBA" id="ARBA00023242"/>
    </source>
</evidence>
<evidence type="ECO:0000256" key="5">
    <source>
        <dbReference type="ARBA" id="ARBA00022833"/>
    </source>
</evidence>
<organism evidence="13 14">
    <name type="scientific">Piloderma croceum (strain F 1598)</name>
    <dbReference type="NCBI Taxonomy" id="765440"/>
    <lineage>
        <taxon>Eukaryota</taxon>
        <taxon>Fungi</taxon>
        <taxon>Dikarya</taxon>
        <taxon>Basidiomycota</taxon>
        <taxon>Agaricomycotina</taxon>
        <taxon>Agaricomycetes</taxon>
        <taxon>Agaricomycetidae</taxon>
        <taxon>Atheliales</taxon>
        <taxon>Atheliaceae</taxon>
        <taxon>Piloderma</taxon>
    </lineage>
</organism>
<sequence length="544" mass="61109">MSQAIQPVPLPANGTQKKKPPPSAKRRRTDPPDDPAAQQRKNRDGPRKKKANRACFHCQKAHLTCDDSRPCQRCIKRGLADNCTEGHRKKAKYLLDEDELEQLKRSKSYATESSSEPSIAPPTSKPIPPESFSPSDPLFNVPFDPTFSFGSEAANLEYSILSAILGNPSPESQPEAPSPQIQYTSGVPSSTWTPDSLSQSQYNQSPVMGSNGYGTSYAEQQPMLIHPSDTLSASPGSQMSPQFMDPYPAMPQYQHSPKEQSANQQQMQYAQPYAPHHQQQQQPSQQPQQPVAMHPLEPRYPREFRPSPSSSSAPPVFGRSSSRDSMILGSPTASNSPASTPINPSYTDGTESRGSHLQRIHARVTRPFDYTEGYHILMKYLKSRFEKNDILRIVRALAIFRPSLIALQMPLTEEDEIFVEKCFQRSLLELEKLISFSGTPTVVWRRTGEICLVAPEFCMLTEWSMSELTGRRTYIFELFENQSVVEYYENFAEHAFENTTQSVYSHCVLLKPSGAPIPTTFCFSIRRDIYDLPSIVIGQWLPLL</sequence>
<dbReference type="InterPro" id="IPR001138">
    <property type="entry name" value="Zn2Cys6_DnaBD"/>
</dbReference>
<evidence type="ECO:0000259" key="12">
    <source>
        <dbReference type="PROSITE" id="PS50048"/>
    </source>
</evidence>
<feature type="compositionally biased region" description="Basic and acidic residues" evidence="11">
    <location>
        <begin position="296"/>
        <end position="305"/>
    </location>
</feature>
<dbReference type="HOGENOM" id="CLU_010748_2_1_1"/>
<keyword evidence="3" id="KW-0312">Gluconeogenesis</keyword>
<keyword evidence="8" id="KW-0804">Transcription</keyword>
<dbReference type="AlphaFoldDB" id="A0A0C3G6N1"/>
<dbReference type="PROSITE" id="PS50048">
    <property type="entry name" value="ZN2_CY6_FUNGAL_2"/>
    <property type="match status" value="1"/>
</dbReference>
<dbReference type="InterPro" id="IPR036864">
    <property type="entry name" value="Zn2-C6_fun-type_DNA-bd_sf"/>
</dbReference>
<feature type="compositionally biased region" description="Low complexity" evidence="11">
    <location>
        <begin position="168"/>
        <end position="180"/>
    </location>
</feature>
<keyword evidence="5" id="KW-0862">Zinc</keyword>
<dbReference type="PANTHER" id="PTHR47659:SF1">
    <property type="entry name" value="TRANSCRIPTION ACTIVATOR OF GLUCONEOGENESIS ERT1"/>
    <property type="match status" value="1"/>
</dbReference>
<keyword evidence="6" id="KW-0805">Transcription regulation</keyword>
<dbReference type="InterPro" id="IPR035965">
    <property type="entry name" value="PAS-like_dom_sf"/>
</dbReference>
<dbReference type="Pfam" id="PF24990">
    <property type="entry name" value="PAS_13"/>
    <property type="match status" value="1"/>
</dbReference>
<dbReference type="GO" id="GO:0005634">
    <property type="term" value="C:nucleus"/>
    <property type="evidence" value="ECO:0007669"/>
    <property type="project" value="UniProtKB-SubCell"/>
</dbReference>
<dbReference type="PANTHER" id="PTHR47659">
    <property type="entry name" value="ZN(II)2CYS6 TRANSCRIPTION FACTOR (EUROFUNG)-RELATED"/>
    <property type="match status" value="1"/>
</dbReference>
<reference evidence="13 14" key="1">
    <citation type="submission" date="2014-04" db="EMBL/GenBank/DDBJ databases">
        <authorList>
            <consortium name="DOE Joint Genome Institute"/>
            <person name="Kuo A."/>
            <person name="Tarkka M."/>
            <person name="Buscot F."/>
            <person name="Kohler A."/>
            <person name="Nagy L.G."/>
            <person name="Floudas D."/>
            <person name="Copeland A."/>
            <person name="Barry K.W."/>
            <person name="Cichocki N."/>
            <person name="Veneault-Fourrey C."/>
            <person name="LaButti K."/>
            <person name="Lindquist E.A."/>
            <person name="Lipzen A."/>
            <person name="Lundell T."/>
            <person name="Morin E."/>
            <person name="Murat C."/>
            <person name="Sun H."/>
            <person name="Tunlid A."/>
            <person name="Henrissat B."/>
            <person name="Grigoriev I.V."/>
            <person name="Hibbett D.S."/>
            <person name="Martin F."/>
            <person name="Nordberg H.P."/>
            <person name="Cantor M.N."/>
            <person name="Hua S.X."/>
        </authorList>
    </citation>
    <scope>NUCLEOTIDE SEQUENCE [LARGE SCALE GENOMIC DNA]</scope>
    <source>
        <strain evidence="13 14">F 1598</strain>
    </source>
</reference>
<dbReference type="Pfam" id="PF00172">
    <property type="entry name" value="Zn_clus"/>
    <property type="match status" value="1"/>
</dbReference>
<dbReference type="SUPFAM" id="SSF55785">
    <property type="entry name" value="PYP-like sensor domain (PAS domain)"/>
    <property type="match status" value="1"/>
</dbReference>
<evidence type="ECO:0000256" key="10">
    <source>
        <dbReference type="ARBA" id="ARBA00040903"/>
    </source>
</evidence>
<feature type="compositionally biased region" description="Polar residues" evidence="11">
    <location>
        <begin position="229"/>
        <end position="241"/>
    </location>
</feature>
<evidence type="ECO:0000256" key="1">
    <source>
        <dbReference type="ARBA" id="ARBA00004123"/>
    </source>
</evidence>
<dbReference type="EMBL" id="KN832970">
    <property type="protein sequence ID" value="KIM91920.1"/>
    <property type="molecule type" value="Genomic_DNA"/>
</dbReference>
<dbReference type="SUPFAM" id="SSF57701">
    <property type="entry name" value="Zn2/Cys6 DNA-binding domain"/>
    <property type="match status" value="1"/>
</dbReference>
<evidence type="ECO:0000256" key="3">
    <source>
        <dbReference type="ARBA" id="ARBA00022432"/>
    </source>
</evidence>
<accession>A0A0C3G6N1</accession>
<evidence type="ECO:0000256" key="2">
    <source>
        <dbReference type="ARBA" id="ARBA00010855"/>
    </source>
</evidence>
<evidence type="ECO:0000313" key="14">
    <source>
        <dbReference type="Proteomes" id="UP000054166"/>
    </source>
</evidence>
<dbReference type="InParanoid" id="A0A0C3G6N1"/>
<feature type="domain" description="Zn(2)-C6 fungal-type" evidence="12">
    <location>
        <begin position="54"/>
        <end position="85"/>
    </location>
</feature>
<feature type="region of interest" description="Disordered" evidence="11">
    <location>
        <begin position="1"/>
        <end position="52"/>
    </location>
</feature>
<dbReference type="InterPro" id="IPR056751">
    <property type="entry name" value="PAS_13"/>
</dbReference>
<keyword evidence="4" id="KW-0479">Metal-binding</keyword>
<evidence type="ECO:0000256" key="6">
    <source>
        <dbReference type="ARBA" id="ARBA00023015"/>
    </source>
</evidence>
<feature type="compositionally biased region" description="Low complexity" evidence="11">
    <location>
        <begin position="330"/>
        <end position="341"/>
    </location>
</feature>
<keyword evidence="14" id="KW-1185">Reference proteome</keyword>
<reference evidence="14" key="2">
    <citation type="submission" date="2015-01" db="EMBL/GenBank/DDBJ databases">
        <title>Evolutionary Origins and Diversification of the Mycorrhizal Mutualists.</title>
        <authorList>
            <consortium name="DOE Joint Genome Institute"/>
            <consortium name="Mycorrhizal Genomics Consortium"/>
            <person name="Kohler A."/>
            <person name="Kuo A."/>
            <person name="Nagy L.G."/>
            <person name="Floudas D."/>
            <person name="Copeland A."/>
            <person name="Barry K.W."/>
            <person name="Cichocki N."/>
            <person name="Veneault-Fourrey C."/>
            <person name="LaButti K."/>
            <person name="Lindquist E.A."/>
            <person name="Lipzen A."/>
            <person name="Lundell T."/>
            <person name="Morin E."/>
            <person name="Murat C."/>
            <person name="Riley R."/>
            <person name="Ohm R."/>
            <person name="Sun H."/>
            <person name="Tunlid A."/>
            <person name="Henrissat B."/>
            <person name="Grigoriev I.V."/>
            <person name="Hibbett D.S."/>
            <person name="Martin F."/>
        </authorList>
    </citation>
    <scope>NUCLEOTIDE SEQUENCE [LARGE SCALE GENOMIC DNA]</scope>
    <source>
        <strain evidence="14">F 1598</strain>
    </source>
</reference>
<dbReference type="CDD" id="cd00067">
    <property type="entry name" value="GAL4"/>
    <property type="match status" value="1"/>
</dbReference>
<feature type="region of interest" description="Disordered" evidence="11">
    <location>
        <begin position="167"/>
        <end position="358"/>
    </location>
</feature>
<feature type="compositionally biased region" description="Polar residues" evidence="11">
    <location>
        <begin position="181"/>
        <end position="219"/>
    </location>
</feature>
<protein>
    <recommendedName>
        <fullName evidence="10">Transcription activator of gluconeogenesis ERT1</fullName>
    </recommendedName>
</protein>
<dbReference type="GO" id="GO:0008270">
    <property type="term" value="F:zinc ion binding"/>
    <property type="evidence" value="ECO:0007669"/>
    <property type="project" value="InterPro"/>
</dbReference>
<dbReference type="OrthoDB" id="2538135at2759"/>
<keyword evidence="7" id="KW-0238">DNA-binding</keyword>
<gene>
    <name evidence="13" type="ORF">PILCRDRAFT_94123</name>
</gene>
<name>A0A0C3G6N1_PILCF</name>
<feature type="compositionally biased region" description="Pro residues" evidence="11">
    <location>
        <begin position="119"/>
        <end position="131"/>
    </location>
</feature>
<dbReference type="STRING" id="765440.A0A0C3G6N1"/>
<evidence type="ECO:0000256" key="4">
    <source>
        <dbReference type="ARBA" id="ARBA00022723"/>
    </source>
</evidence>
<dbReference type="Gene3D" id="4.10.240.10">
    <property type="entry name" value="Zn(2)-C6 fungal-type DNA-binding domain"/>
    <property type="match status" value="1"/>
</dbReference>
<proteinExistence type="inferred from homology"/>
<feature type="compositionally biased region" description="Polar residues" evidence="11">
    <location>
        <begin position="253"/>
        <end position="263"/>
    </location>
</feature>
<dbReference type="SMART" id="SM00066">
    <property type="entry name" value="GAL4"/>
    <property type="match status" value="1"/>
</dbReference>
<feature type="compositionally biased region" description="Polar residues" evidence="11">
    <location>
        <begin position="108"/>
        <end position="117"/>
    </location>
</feature>
<dbReference type="GO" id="GO:0000977">
    <property type="term" value="F:RNA polymerase II transcription regulatory region sequence-specific DNA binding"/>
    <property type="evidence" value="ECO:0007669"/>
    <property type="project" value="TreeGrafter"/>
</dbReference>
<dbReference type="InterPro" id="IPR050335">
    <property type="entry name" value="ERT1_acuK_gluconeogen_tf"/>
</dbReference>
<evidence type="ECO:0000256" key="7">
    <source>
        <dbReference type="ARBA" id="ARBA00023125"/>
    </source>
</evidence>
<evidence type="ECO:0000256" key="11">
    <source>
        <dbReference type="SAM" id="MobiDB-lite"/>
    </source>
</evidence>
<evidence type="ECO:0000313" key="13">
    <source>
        <dbReference type="EMBL" id="KIM91920.1"/>
    </source>
</evidence>
<feature type="compositionally biased region" description="Low complexity" evidence="11">
    <location>
        <begin position="264"/>
        <end position="290"/>
    </location>
</feature>
<feature type="compositionally biased region" description="Low complexity" evidence="11">
    <location>
        <begin position="306"/>
        <end position="315"/>
    </location>
</feature>
<evidence type="ECO:0000256" key="8">
    <source>
        <dbReference type="ARBA" id="ARBA00023163"/>
    </source>
</evidence>
<dbReference type="GO" id="GO:0009267">
    <property type="term" value="P:cellular response to starvation"/>
    <property type="evidence" value="ECO:0007669"/>
    <property type="project" value="TreeGrafter"/>
</dbReference>
<comment type="subcellular location">
    <subcellularLocation>
        <location evidence="1">Nucleus</location>
    </subcellularLocation>
</comment>
<dbReference type="GO" id="GO:0006094">
    <property type="term" value="P:gluconeogenesis"/>
    <property type="evidence" value="ECO:0007669"/>
    <property type="project" value="UniProtKB-KW"/>
</dbReference>
<dbReference type="Proteomes" id="UP000054166">
    <property type="component" value="Unassembled WGS sequence"/>
</dbReference>
<feature type="compositionally biased region" description="Basic residues" evidence="11">
    <location>
        <begin position="16"/>
        <end position="28"/>
    </location>
</feature>